<proteinExistence type="predicted"/>
<accession>A0A6A6FIW5</accession>
<evidence type="ECO:0000259" key="4">
    <source>
        <dbReference type="Pfam" id="PF20497"/>
    </source>
</evidence>
<feature type="compositionally biased region" description="Pro residues" evidence="2">
    <location>
        <begin position="213"/>
        <end position="223"/>
    </location>
</feature>
<evidence type="ECO:0000259" key="3">
    <source>
        <dbReference type="Pfam" id="PF08549"/>
    </source>
</evidence>
<gene>
    <name evidence="5" type="ORF">CERZMDRAFT_96259</name>
</gene>
<feature type="compositionally biased region" description="Low complexity" evidence="2">
    <location>
        <begin position="398"/>
        <end position="413"/>
    </location>
</feature>
<reference evidence="5" key="1">
    <citation type="journal article" date="2020" name="Stud. Mycol.">
        <title>101 Dothideomycetes genomes: a test case for predicting lifestyles and emergence of pathogens.</title>
        <authorList>
            <person name="Haridas S."/>
            <person name="Albert R."/>
            <person name="Binder M."/>
            <person name="Bloem J."/>
            <person name="Labutti K."/>
            <person name="Salamov A."/>
            <person name="Andreopoulos B."/>
            <person name="Baker S."/>
            <person name="Barry K."/>
            <person name="Bills G."/>
            <person name="Bluhm B."/>
            <person name="Cannon C."/>
            <person name="Castanera R."/>
            <person name="Culley D."/>
            <person name="Daum C."/>
            <person name="Ezra D."/>
            <person name="Gonzalez J."/>
            <person name="Henrissat B."/>
            <person name="Kuo A."/>
            <person name="Liang C."/>
            <person name="Lipzen A."/>
            <person name="Lutzoni F."/>
            <person name="Magnuson J."/>
            <person name="Mondo S."/>
            <person name="Nolan M."/>
            <person name="Ohm R."/>
            <person name="Pangilinan J."/>
            <person name="Park H.-J."/>
            <person name="Ramirez L."/>
            <person name="Alfaro M."/>
            <person name="Sun H."/>
            <person name="Tritt A."/>
            <person name="Yoshinaga Y."/>
            <person name="Zwiers L.-H."/>
            <person name="Turgeon B."/>
            <person name="Goodwin S."/>
            <person name="Spatafora J."/>
            <person name="Crous P."/>
            <person name="Grigoriev I."/>
        </authorList>
    </citation>
    <scope>NUCLEOTIDE SEQUENCE</scope>
    <source>
        <strain evidence="5">SCOH1-5</strain>
    </source>
</reference>
<feature type="domain" description="SWI/SNF and RSC complexes subunit Ssr4 N-terminal" evidence="3">
    <location>
        <begin position="2"/>
        <end position="211"/>
    </location>
</feature>
<evidence type="ECO:0008006" key="7">
    <source>
        <dbReference type="Google" id="ProtNLM"/>
    </source>
</evidence>
<organism evidence="5 6">
    <name type="scientific">Cercospora zeae-maydis SCOH1-5</name>
    <dbReference type="NCBI Taxonomy" id="717836"/>
    <lineage>
        <taxon>Eukaryota</taxon>
        <taxon>Fungi</taxon>
        <taxon>Dikarya</taxon>
        <taxon>Ascomycota</taxon>
        <taxon>Pezizomycotina</taxon>
        <taxon>Dothideomycetes</taxon>
        <taxon>Dothideomycetidae</taxon>
        <taxon>Mycosphaerellales</taxon>
        <taxon>Mycosphaerellaceae</taxon>
        <taxon>Cercospora</taxon>
    </lineage>
</organism>
<protein>
    <recommendedName>
        <fullName evidence="7">DUF1750-domain-containing protein</fullName>
    </recommendedName>
</protein>
<evidence type="ECO:0000313" key="5">
    <source>
        <dbReference type="EMBL" id="KAF2213416.1"/>
    </source>
</evidence>
<dbReference type="Proteomes" id="UP000799539">
    <property type="component" value="Unassembled WGS sequence"/>
</dbReference>
<feature type="region of interest" description="Disordered" evidence="2">
    <location>
        <begin position="395"/>
        <end position="425"/>
    </location>
</feature>
<evidence type="ECO:0000256" key="1">
    <source>
        <dbReference type="SAM" id="Coils"/>
    </source>
</evidence>
<evidence type="ECO:0000313" key="6">
    <source>
        <dbReference type="Proteomes" id="UP000799539"/>
    </source>
</evidence>
<feature type="coiled-coil region" evidence="1">
    <location>
        <begin position="363"/>
        <end position="390"/>
    </location>
</feature>
<feature type="domain" description="SWI/SNF and RSC complexes subunit Ssr4 C-terminal" evidence="4">
    <location>
        <begin position="260"/>
        <end position="413"/>
    </location>
</feature>
<feature type="compositionally biased region" description="Low complexity" evidence="2">
    <location>
        <begin position="224"/>
        <end position="249"/>
    </location>
</feature>
<dbReference type="Pfam" id="PF08549">
    <property type="entry name" value="SWI-SNF_Ssr4_N"/>
    <property type="match status" value="1"/>
</dbReference>
<sequence>MQNPSQGVAPQLAQHVHLISSHPFPYIATLGIEQACRYLLEAPAIVKQVAPMSWHYVTPPQDGTVWLEWIPQEKLDHPYPSDGYVWGDVEHSYRQDLNGYTVELRVQTVGYRPGHDNMATHARTRYHLIAKSPTIAAPNPDPSLWLVHYHSADHNQIMPASQVPVSQHVQQIVTQRRWLESQGRLDRREFMLHDREHWPTLHLPGQAQMMQPGHPPQQRPYPAYPQQGPPSKKPRMAGPPGMPMAGSSSETVALPDMTIEAEEDTSLGDFFDHLTQRDISLARYMQHHRWMEEVFSSPYATHQIVPPDLGLGLMGELKGLTDGILPPPNLDVRADSDPASKPAKPKEADAFTNLSKAQVEEFNQRVAKHLEEGQQEIERMKADHAAAMAEWKRKRAPMLRMQQQLRQQQQQQQHSSGGTALASAH</sequence>
<dbReference type="InterPro" id="IPR013859">
    <property type="entry name" value="Ssr4_N"/>
</dbReference>
<dbReference type="AlphaFoldDB" id="A0A6A6FIW5"/>
<name>A0A6A6FIW5_9PEZI</name>
<dbReference type="InterPro" id="IPR046464">
    <property type="entry name" value="SWI-SNF_Ssr4_C"/>
</dbReference>
<feature type="region of interest" description="Disordered" evidence="2">
    <location>
        <begin position="207"/>
        <end position="249"/>
    </location>
</feature>
<dbReference type="OrthoDB" id="5321006at2759"/>
<dbReference type="GO" id="GO:0006338">
    <property type="term" value="P:chromatin remodeling"/>
    <property type="evidence" value="ECO:0007669"/>
    <property type="project" value="InterPro"/>
</dbReference>
<dbReference type="EMBL" id="ML992670">
    <property type="protein sequence ID" value="KAF2213416.1"/>
    <property type="molecule type" value="Genomic_DNA"/>
</dbReference>
<keyword evidence="1" id="KW-0175">Coiled coil</keyword>
<keyword evidence="6" id="KW-1185">Reference proteome</keyword>
<dbReference type="Pfam" id="PF20497">
    <property type="entry name" value="SWI-SNF_Ssr4_C"/>
    <property type="match status" value="1"/>
</dbReference>
<evidence type="ECO:0000256" key="2">
    <source>
        <dbReference type="SAM" id="MobiDB-lite"/>
    </source>
</evidence>